<evidence type="ECO:0000313" key="2">
    <source>
        <dbReference type="Proteomes" id="UP000183832"/>
    </source>
</evidence>
<dbReference type="Proteomes" id="UP000183832">
    <property type="component" value="Unassembled WGS sequence"/>
</dbReference>
<name>A0A1J1I851_9DIPT</name>
<keyword evidence="2" id="KW-1185">Reference proteome</keyword>
<accession>A0A1J1I851</accession>
<dbReference type="EMBL" id="CVRI01000044">
    <property type="protein sequence ID" value="CRK96448.1"/>
    <property type="molecule type" value="Genomic_DNA"/>
</dbReference>
<evidence type="ECO:0000313" key="1">
    <source>
        <dbReference type="EMBL" id="CRK96448.1"/>
    </source>
</evidence>
<organism evidence="1 2">
    <name type="scientific">Clunio marinus</name>
    <dbReference type="NCBI Taxonomy" id="568069"/>
    <lineage>
        <taxon>Eukaryota</taxon>
        <taxon>Metazoa</taxon>
        <taxon>Ecdysozoa</taxon>
        <taxon>Arthropoda</taxon>
        <taxon>Hexapoda</taxon>
        <taxon>Insecta</taxon>
        <taxon>Pterygota</taxon>
        <taxon>Neoptera</taxon>
        <taxon>Endopterygota</taxon>
        <taxon>Diptera</taxon>
        <taxon>Nematocera</taxon>
        <taxon>Chironomoidea</taxon>
        <taxon>Chironomidae</taxon>
        <taxon>Clunio</taxon>
    </lineage>
</organism>
<sequence length="69" mass="8073">MENGFITKARCKMPQHTQKFTTDLLFVSPLVSFFWSFKWSVVLVNATCLEFIQSQRLNSVFIMTSLNQH</sequence>
<proteinExistence type="predicted"/>
<gene>
    <name evidence="1" type="ORF">CLUMA_CG010253</name>
</gene>
<protein>
    <submittedName>
        <fullName evidence="1">CLUMA_CG010253, isoform A</fullName>
    </submittedName>
</protein>
<dbReference type="AlphaFoldDB" id="A0A1J1I851"/>
<reference evidence="1 2" key="1">
    <citation type="submission" date="2015-04" db="EMBL/GenBank/DDBJ databases">
        <authorList>
            <person name="Syromyatnikov M.Y."/>
            <person name="Popov V.N."/>
        </authorList>
    </citation>
    <scope>NUCLEOTIDE SEQUENCE [LARGE SCALE GENOMIC DNA]</scope>
</reference>